<keyword evidence="3" id="KW-0808">Transferase</keyword>
<protein>
    <recommendedName>
        <fullName evidence="2">histidine kinase</fullName>
        <ecNumber evidence="2">2.7.13.3</ecNumber>
    </recommendedName>
</protein>
<dbReference type="EC" id="2.7.13.3" evidence="2"/>
<evidence type="ECO:0000313" key="8">
    <source>
        <dbReference type="EMBL" id="SPQ01614.1"/>
    </source>
</evidence>
<comment type="catalytic activity">
    <reaction evidence="1">
        <text>ATP + protein L-histidine = ADP + protein N-phospho-L-histidine.</text>
        <dbReference type="EC" id="2.7.13.3"/>
    </reaction>
</comment>
<dbReference type="InterPro" id="IPR009050">
    <property type="entry name" value="Globin-like_sf"/>
</dbReference>
<dbReference type="AlphaFoldDB" id="A0A2U3QJN0"/>
<evidence type="ECO:0000256" key="6">
    <source>
        <dbReference type="ARBA" id="ARBA00022840"/>
    </source>
</evidence>
<dbReference type="Pfam" id="PF00512">
    <property type="entry name" value="HisKA"/>
    <property type="match status" value="1"/>
</dbReference>
<dbReference type="InterPro" id="IPR003661">
    <property type="entry name" value="HisK_dim/P_dom"/>
</dbReference>
<dbReference type="CDD" id="cd01068">
    <property type="entry name" value="globin_sensor"/>
    <property type="match status" value="1"/>
</dbReference>
<dbReference type="PANTHER" id="PTHR44936:SF10">
    <property type="entry name" value="SENSOR PROTEIN RSTB"/>
    <property type="match status" value="1"/>
</dbReference>
<dbReference type="GO" id="GO:0019825">
    <property type="term" value="F:oxygen binding"/>
    <property type="evidence" value="ECO:0007669"/>
    <property type="project" value="InterPro"/>
</dbReference>
<feature type="domain" description="Histidine kinase" evidence="7">
    <location>
        <begin position="174"/>
        <end position="388"/>
    </location>
</feature>
<dbReference type="GO" id="GO:0020037">
    <property type="term" value="F:heme binding"/>
    <property type="evidence" value="ECO:0007669"/>
    <property type="project" value="InterPro"/>
</dbReference>
<keyword evidence="9" id="KW-1185">Reference proteome</keyword>
<dbReference type="Pfam" id="PF02518">
    <property type="entry name" value="HATPase_c"/>
    <property type="match status" value="1"/>
</dbReference>
<dbReference type="EMBL" id="OUUY01000111">
    <property type="protein sequence ID" value="SPQ01614.1"/>
    <property type="molecule type" value="Genomic_DNA"/>
</dbReference>
<evidence type="ECO:0000259" key="7">
    <source>
        <dbReference type="PROSITE" id="PS50109"/>
    </source>
</evidence>
<keyword evidence="4" id="KW-0547">Nucleotide-binding</keyword>
<dbReference type="Gene3D" id="1.10.490.10">
    <property type="entry name" value="Globins"/>
    <property type="match status" value="1"/>
</dbReference>
<keyword evidence="6" id="KW-0067">ATP-binding</keyword>
<accession>A0A2U3QJN0</accession>
<evidence type="ECO:0000256" key="2">
    <source>
        <dbReference type="ARBA" id="ARBA00012438"/>
    </source>
</evidence>
<dbReference type="InterPro" id="IPR039379">
    <property type="entry name" value="Protoglobin_sensor_dom"/>
</dbReference>
<dbReference type="InterPro" id="IPR044398">
    <property type="entry name" value="Globin-sensor_dom"/>
</dbReference>
<dbReference type="InterPro" id="IPR003594">
    <property type="entry name" value="HATPase_dom"/>
</dbReference>
<dbReference type="PROSITE" id="PS50109">
    <property type="entry name" value="HIS_KIN"/>
    <property type="match status" value="1"/>
</dbReference>
<dbReference type="Pfam" id="PF11563">
    <property type="entry name" value="Protoglobin"/>
    <property type="match status" value="1"/>
</dbReference>
<dbReference type="InterPro" id="IPR012292">
    <property type="entry name" value="Globin/Proto"/>
</dbReference>
<evidence type="ECO:0000256" key="4">
    <source>
        <dbReference type="ARBA" id="ARBA00022741"/>
    </source>
</evidence>
<evidence type="ECO:0000313" key="9">
    <source>
        <dbReference type="Proteomes" id="UP000245125"/>
    </source>
</evidence>
<dbReference type="CDD" id="cd00082">
    <property type="entry name" value="HisKA"/>
    <property type="match status" value="1"/>
</dbReference>
<dbReference type="InterPro" id="IPR036890">
    <property type="entry name" value="HATPase_C_sf"/>
</dbReference>
<organism evidence="8 9">
    <name type="scientific">Candidatus Sulfobium mesophilum</name>
    <dbReference type="NCBI Taxonomy" id="2016548"/>
    <lineage>
        <taxon>Bacteria</taxon>
        <taxon>Pseudomonadati</taxon>
        <taxon>Nitrospirota</taxon>
        <taxon>Nitrospiria</taxon>
        <taxon>Nitrospirales</taxon>
        <taxon>Nitrospiraceae</taxon>
        <taxon>Candidatus Sulfobium</taxon>
    </lineage>
</organism>
<gene>
    <name evidence="8" type="ORF">NBG4_620006</name>
</gene>
<evidence type="ECO:0000256" key="1">
    <source>
        <dbReference type="ARBA" id="ARBA00000085"/>
    </source>
</evidence>
<dbReference type="SUPFAM" id="SSF46458">
    <property type="entry name" value="Globin-like"/>
    <property type="match status" value="1"/>
</dbReference>
<dbReference type="GO" id="GO:0005524">
    <property type="term" value="F:ATP binding"/>
    <property type="evidence" value="ECO:0007669"/>
    <property type="project" value="UniProtKB-KW"/>
</dbReference>
<dbReference type="Proteomes" id="UP000245125">
    <property type="component" value="Unassembled WGS sequence"/>
</dbReference>
<evidence type="ECO:0000256" key="5">
    <source>
        <dbReference type="ARBA" id="ARBA00022777"/>
    </source>
</evidence>
<name>A0A2U3QJN0_9BACT</name>
<dbReference type="OrthoDB" id="5444178at2"/>
<keyword evidence="5 8" id="KW-0418">Kinase</keyword>
<dbReference type="InterPro" id="IPR005467">
    <property type="entry name" value="His_kinase_dom"/>
</dbReference>
<dbReference type="InterPro" id="IPR050980">
    <property type="entry name" value="2C_sensor_his_kinase"/>
</dbReference>
<dbReference type="GO" id="GO:0000155">
    <property type="term" value="F:phosphorelay sensor kinase activity"/>
    <property type="evidence" value="ECO:0007669"/>
    <property type="project" value="InterPro"/>
</dbReference>
<evidence type="ECO:0000256" key="3">
    <source>
        <dbReference type="ARBA" id="ARBA00022679"/>
    </source>
</evidence>
<reference evidence="9" key="1">
    <citation type="submission" date="2018-03" db="EMBL/GenBank/DDBJ databases">
        <authorList>
            <person name="Zecchin S."/>
        </authorList>
    </citation>
    <scope>NUCLEOTIDE SEQUENCE [LARGE SCALE GENOMIC DNA]</scope>
</reference>
<dbReference type="Gene3D" id="3.30.565.10">
    <property type="entry name" value="Histidine kinase-like ATPase, C-terminal domain"/>
    <property type="match status" value="1"/>
</dbReference>
<dbReference type="PANTHER" id="PTHR44936">
    <property type="entry name" value="SENSOR PROTEIN CREC"/>
    <property type="match status" value="1"/>
</dbReference>
<dbReference type="SMART" id="SM00387">
    <property type="entry name" value="HATPase_c"/>
    <property type="match status" value="1"/>
</dbReference>
<dbReference type="SUPFAM" id="SSF55874">
    <property type="entry name" value="ATPase domain of HSP90 chaperone/DNA topoisomerase II/histidine kinase"/>
    <property type="match status" value="1"/>
</dbReference>
<dbReference type="GO" id="GO:0005886">
    <property type="term" value="C:plasma membrane"/>
    <property type="evidence" value="ECO:0007669"/>
    <property type="project" value="UniProtKB-SubCell"/>
</dbReference>
<sequence length="388" mass="44789">MKYKALIAATPHQSLQILTDKLKLLEDDLLVLRSHRDFFIGKKGEFAEFFYEFFHDIPETRILLDHFGKPDVMKLTWATWFERLFRAELDSNFTSYLWRIGLKHVEINLDQRFTSLGFSLVRKFCHRTAVEAFTPQVALEILRIVDKLVDSCILVETSAYIEATVRCDVEILKGIADKIRNPVTIIGGNLRRLQRRTDPKDSLYRDYEFLISSTSRCEDMIEDINAYVEMFQREASLEQCMLETIIENMLERLSAREKLEGVKVELHLSPDARFVRGDPVDLRHLFYHVIENSVEAAYVAKSPYVSIKSFRQEVPPHTVRVEVFNNGEVINLTNISDVFSPFYSTKPKGSGLGLSIARLALRKNFGEMDIEPIPQEGTRVSLTLEKAD</sequence>
<proteinExistence type="predicted"/>